<sequence length="85" mass="9227">MSDQGDGKAEDGIVMLMKRSASPAVVDYNENQRDACGIYNIEPNGHSLDLCVRKGNVEVVGVEHAMKGFDEEHQGQVCCQKSAES</sequence>
<protein>
    <submittedName>
        <fullName evidence="1">Uncharacterized protein</fullName>
    </submittedName>
</protein>
<reference evidence="1 2" key="1">
    <citation type="submission" date="2023-10" db="EMBL/GenBank/DDBJ databases">
        <title>Draft genome sequence of Xylaria bambusicola isolate GMP-LS, the root and basal stem rot pathogen of sugarcane in Indonesia.</title>
        <authorList>
            <person name="Selvaraj P."/>
            <person name="Muralishankar V."/>
            <person name="Muruganantham S."/>
            <person name="Sp S."/>
            <person name="Haryani S."/>
            <person name="Lau K.J.X."/>
            <person name="Naqvi N.I."/>
        </authorList>
    </citation>
    <scope>NUCLEOTIDE SEQUENCE [LARGE SCALE GENOMIC DNA]</scope>
    <source>
        <strain evidence="1">GMP-LS</strain>
    </source>
</reference>
<organism evidence="1 2">
    <name type="scientific">Xylaria bambusicola</name>
    <dbReference type="NCBI Taxonomy" id="326684"/>
    <lineage>
        <taxon>Eukaryota</taxon>
        <taxon>Fungi</taxon>
        <taxon>Dikarya</taxon>
        <taxon>Ascomycota</taxon>
        <taxon>Pezizomycotina</taxon>
        <taxon>Sordariomycetes</taxon>
        <taxon>Xylariomycetidae</taxon>
        <taxon>Xylariales</taxon>
        <taxon>Xylariaceae</taxon>
        <taxon>Xylaria</taxon>
    </lineage>
</organism>
<dbReference type="Proteomes" id="UP001305414">
    <property type="component" value="Unassembled WGS sequence"/>
</dbReference>
<dbReference type="AlphaFoldDB" id="A0AAN7Z1M2"/>
<dbReference type="EMBL" id="JAWHQM010000003">
    <property type="protein sequence ID" value="KAK5626522.1"/>
    <property type="molecule type" value="Genomic_DNA"/>
</dbReference>
<accession>A0AAN7Z1M2</accession>
<evidence type="ECO:0000313" key="2">
    <source>
        <dbReference type="Proteomes" id="UP001305414"/>
    </source>
</evidence>
<comment type="caution">
    <text evidence="1">The sequence shown here is derived from an EMBL/GenBank/DDBJ whole genome shotgun (WGS) entry which is preliminary data.</text>
</comment>
<keyword evidence="2" id="KW-1185">Reference proteome</keyword>
<proteinExistence type="predicted"/>
<evidence type="ECO:0000313" key="1">
    <source>
        <dbReference type="EMBL" id="KAK5626522.1"/>
    </source>
</evidence>
<gene>
    <name evidence="1" type="ORF">RRF57_002237</name>
</gene>
<name>A0AAN7Z1M2_9PEZI</name>